<dbReference type="CDD" id="cd21992">
    <property type="entry name" value="HMG-box_MAEL"/>
    <property type="match status" value="1"/>
</dbReference>
<feature type="compositionally biased region" description="Basic and acidic residues" evidence="12">
    <location>
        <begin position="357"/>
        <end position="369"/>
    </location>
</feature>
<keyword evidence="9 11" id="KW-0539">Nucleus</keyword>
<dbReference type="EMBL" id="UFQT01003405">
    <property type="protein sequence ID" value="SSX34972.1"/>
    <property type="molecule type" value="Genomic_DNA"/>
</dbReference>
<feature type="region of interest" description="Disordered" evidence="12">
    <location>
        <begin position="617"/>
        <end position="651"/>
    </location>
</feature>
<feature type="compositionally biased region" description="Polar residues" evidence="12">
    <location>
        <begin position="38"/>
        <end position="49"/>
    </location>
</feature>
<feature type="region of interest" description="Disordered" evidence="12">
    <location>
        <begin position="404"/>
        <end position="588"/>
    </location>
</feature>
<dbReference type="GO" id="GO:0034587">
    <property type="term" value="P:piRNA processing"/>
    <property type="evidence" value="ECO:0007669"/>
    <property type="project" value="TreeGrafter"/>
</dbReference>
<feature type="compositionally biased region" description="Basic and acidic residues" evidence="12">
    <location>
        <begin position="484"/>
        <end position="506"/>
    </location>
</feature>
<evidence type="ECO:0000256" key="9">
    <source>
        <dbReference type="ARBA" id="ARBA00023242"/>
    </source>
</evidence>
<dbReference type="OMA" id="TRVFEHC"/>
<dbReference type="PROSITE" id="PS50118">
    <property type="entry name" value="HMG_BOX_2"/>
    <property type="match status" value="1"/>
</dbReference>
<feature type="compositionally biased region" description="Basic and acidic residues" evidence="12">
    <location>
        <begin position="463"/>
        <end position="474"/>
    </location>
</feature>
<feature type="compositionally biased region" description="Basic and acidic residues" evidence="12">
    <location>
        <begin position="538"/>
        <end position="588"/>
    </location>
</feature>
<feature type="domain" description="HMG box" evidence="13">
    <location>
        <begin position="3"/>
        <end position="73"/>
    </location>
</feature>
<feature type="compositionally biased region" description="Acidic residues" evidence="12">
    <location>
        <begin position="346"/>
        <end position="356"/>
    </location>
</feature>
<dbReference type="Pfam" id="PF09011">
    <property type="entry name" value="HMG_box_2"/>
    <property type="match status" value="1"/>
</dbReference>
<evidence type="ECO:0000256" key="12">
    <source>
        <dbReference type="SAM" id="MobiDB-lite"/>
    </source>
</evidence>
<evidence type="ECO:0000256" key="7">
    <source>
        <dbReference type="ARBA" id="ARBA00023125"/>
    </source>
</evidence>
<evidence type="ECO:0000256" key="6">
    <source>
        <dbReference type="ARBA" id="ARBA00022782"/>
    </source>
</evidence>
<feature type="compositionally biased region" description="Basic and acidic residues" evidence="12">
    <location>
        <begin position="80"/>
        <end position="95"/>
    </location>
</feature>
<dbReference type="GO" id="GO:0043565">
    <property type="term" value="F:sequence-specific DNA binding"/>
    <property type="evidence" value="ECO:0007669"/>
    <property type="project" value="TreeGrafter"/>
</dbReference>
<comment type="subcellular location">
    <subcellularLocation>
        <location evidence="2">Cytoplasm</location>
    </subcellularLocation>
    <subcellularLocation>
        <location evidence="1">Nucleus</location>
    </subcellularLocation>
</comment>
<dbReference type="InterPro" id="IPR024970">
    <property type="entry name" value="Maelstrom"/>
</dbReference>
<dbReference type="AlphaFoldDB" id="A0A336LD80"/>
<evidence type="ECO:0000256" key="11">
    <source>
        <dbReference type="PROSITE-ProRule" id="PRU00267"/>
    </source>
</evidence>
<feature type="compositionally biased region" description="Basic and acidic residues" evidence="12">
    <location>
        <begin position="423"/>
        <end position="436"/>
    </location>
</feature>
<evidence type="ECO:0000256" key="10">
    <source>
        <dbReference type="ARBA" id="ARBA00023254"/>
    </source>
</evidence>
<dbReference type="SMART" id="SM00398">
    <property type="entry name" value="HMG"/>
    <property type="match status" value="1"/>
</dbReference>
<dbReference type="PANTHER" id="PTHR21358:SF4">
    <property type="entry name" value="PROTEIN MAELSTROM HOMOLOG"/>
    <property type="match status" value="1"/>
</dbReference>
<keyword evidence="7 11" id="KW-0238">DNA-binding</keyword>
<dbReference type="GO" id="GO:0045892">
    <property type="term" value="P:negative regulation of DNA-templated transcription"/>
    <property type="evidence" value="ECO:0007669"/>
    <property type="project" value="TreeGrafter"/>
</dbReference>
<feature type="region of interest" description="Disordered" evidence="12">
    <location>
        <begin position="62"/>
        <end position="95"/>
    </location>
</feature>
<dbReference type="VEuPathDB" id="VectorBase:CSON008865"/>
<feature type="compositionally biased region" description="Low complexity" evidence="12">
    <location>
        <begin position="507"/>
        <end position="520"/>
    </location>
</feature>
<feature type="compositionally biased region" description="Polar residues" evidence="12">
    <location>
        <begin position="451"/>
        <end position="460"/>
    </location>
</feature>
<dbReference type="GO" id="GO:0007140">
    <property type="term" value="P:male meiotic nuclear division"/>
    <property type="evidence" value="ECO:0007669"/>
    <property type="project" value="TreeGrafter"/>
</dbReference>
<dbReference type="SUPFAM" id="SSF47095">
    <property type="entry name" value="HMG-box"/>
    <property type="match status" value="1"/>
</dbReference>
<dbReference type="InterPro" id="IPR009071">
    <property type="entry name" value="HMG_box_dom"/>
</dbReference>
<comment type="similarity">
    <text evidence="3">Belongs to the maelstrom family.</text>
</comment>
<keyword evidence="8" id="KW-0943">RNA-mediated gene silencing</keyword>
<dbReference type="GO" id="GO:0043186">
    <property type="term" value="C:P granule"/>
    <property type="evidence" value="ECO:0007669"/>
    <property type="project" value="TreeGrafter"/>
</dbReference>
<evidence type="ECO:0000256" key="8">
    <source>
        <dbReference type="ARBA" id="ARBA00023158"/>
    </source>
</evidence>
<feature type="region of interest" description="Disordered" evidence="12">
    <location>
        <begin position="31"/>
        <end position="50"/>
    </location>
</feature>
<dbReference type="PANTHER" id="PTHR21358">
    <property type="entry name" value="PROTEIN MAELSTROM HOMOLOG"/>
    <property type="match status" value="1"/>
</dbReference>
<reference evidence="15" key="2">
    <citation type="submission" date="2018-07" db="EMBL/GenBank/DDBJ databases">
        <authorList>
            <person name="Quirk P.G."/>
            <person name="Krulwich T.A."/>
        </authorList>
    </citation>
    <scope>NUCLEOTIDE SEQUENCE</scope>
</reference>
<dbReference type="GO" id="GO:0007283">
    <property type="term" value="P:spermatogenesis"/>
    <property type="evidence" value="ECO:0007669"/>
    <property type="project" value="TreeGrafter"/>
</dbReference>
<evidence type="ECO:0000256" key="2">
    <source>
        <dbReference type="ARBA" id="ARBA00004496"/>
    </source>
</evidence>
<protein>
    <submittedName>
        <fullName evidence="14">CSON008865 protein</fullName>
    </submittedName>
</protein>
<dbReference type="EMBL" id="UFQS01003405">
    <property type="protein sequence ID" value="SSX15610.1"/>
    <property type="molecule type" value="Genomic_DNA"/>
</dbReference>
<dbReference type="Gene3D" id="1.10.30.10">
    <property type="entry name" value="High mobility group box domain"/>
    <property type="match status" value="1"/>
</dbReference>
<organism evidence="14">
    <name type="scientific">Culicoides sonorensis</name>
    <name type="common">Biting midge</name>
    <dbReference type="NCBI Taxonomy" id="179676"/>
    <lineage>
        <taxon>Eukaryota</taxon>
        <taxon>Metazoa</taxon>
        <taxon>Ecdysozoa</taxon>
        <taxon>Arthropoda</taxon>
        <taxon>Hexapoda</taxon>
        <taxon>Insecta</taxon>
        <taxon>Pterygota</taxon>
        <taxon>Neoptera</taxon>
        <taxon>Endopterygota</taxon>
        <taxon>Diptera</taxon>
        <taxon>Nematocera</taxon>
        <taxon>Chironomoidea</taxon>
        <taxon>Ceratopogonidae</taxon>
        <taxon>Ceratopogoninae</taxon>
        <taxon>Culicoides</taxon>
        <taxon>Monoculicoides</taxon>
    </lineage>
</organism>
<evidence type="ECO:0000313" key="14">
    <source>
        <dbReference type="EMBL" id="SSX15610.1"/>
    </source>
</evidence>
<dbReference type="GO" id="GO:0005634">
    <property type="term" value="C:nucleus"/>
    <property type="evidence" value="ECO:0007669"/>
    <property type="project" value="UniProtKB-SubCell"/>
</dbReference>
<dbReference type="Pfam" id="PF13017">
    <property type="entry name" value="Maelstrom"/>
    <property type="match status" value="1"/>
</dbReference>
<evidence type="ECO:0000256" key="3">
    <source>
        <dbReference type="ARBA" id="ARBA00007057"/>
    </source>
</evidence>
<dbReference type="InterPro" id="IPR036910">
    <property type="entry name" value="HMG_box_dom_sf"/>
</dbReference>
<dbReference type="InterPro" id="IPR039259">
    <property type="entry name" value="Protein_maelstrom"/>
</dbReference>
<keyword evidence="4" id="KW-0217">Developmental protein</keyword>
<evidence type="ECO:0000256" key="4">
    <source>
        <dbReference type="ARBA" id="ARBA00022473"/>
    </source>
</evidence>
<keyword evidence="6" id="KW-0221">Differentiation</keyword>
<name>A0A336LD80_CULSO</name>
<evidence type="ECO:0000256" key="5">
    <source>
        <dbReference type="ARBA" id="ARBA00022490"/>
    </source>
</evidence>
<gene>
    <name evidence="14" type="primary">CSON008865</name>
</gene>
<feature type="region of interest" description="Disordered" evidence="12">
    <location>
        <begin position="346"/>
        <end position="372"/>
    </location>
</feature>
<dbReference type="GO" id="GO:0060964">
    <property type="term" value="P:regulation of miRNA-mediated gene silencing"/>
    <property type="evidence" value="ECO:0007669"/>
    <property type="project" value="InterPro"/>
</dbReference>
<feature type="DNA-binding region" description="HMG box" evidence="11">
    <location>
        <begin position="3"/>
        <end position="73"/>
    </location>
</feature>
<sequence>MPKKQPKNAYFFFMLEYKRVEEARGRRFPGGLKEVSHAASSTWKEMSPSQRERFELLAKIEKQKDRKHGERYTSQGRPISEVRREEEEKRAKEEAQKQAVVKLIQDAVRHNKLDTNPFYILSFNYFLKEPNNLKYYPCELGIVRFSIANGITKKYHSLINPGTLPLGYRWEITDHHNKTHKLPIPPHALGEEEYEKVLQDMLELFCEERSAVEEVFPILVLESEMHMAECILNEFLDKAELEYDAIQILPLTYFFHKLRVAVDKIYLETESQFSFAIAMSHLERDQYQYYQGNGCKFHEKDDVNIHCALSRPTRNAYYIIDQTISLIGGKKKVGYHYPKGCIIDEDEDVQSDENNDEKDYKPKYEKYSDDDNYTEEVDLKVTKHEFSDDDESTTVDYDKKYRRKNGTRHDDDETISTLSSKYVPDRRTNGRDRNRDDDYDTDRSYATTSTLSSRVTNPFRQNLHRDQNHRNRNEDDTDSTISSRYERHSKEKERDRQTRVFEHCDRTYASAASLSTTRSTNPFHKDNFPALGAVPKYSRRDSSDSSDHSSDRRSTHKEISSRSRQSSERSAGYDRRSNSLESQKIDPRLRDSDFTEKYLKEKYEKLKAELALLDKVQSKRKGIDEDRYSSKRGRSRSSSRERYYDSYRYYR</sequence>
<reference evidence="14" key="1">
    <citation type="submission" date="2018-04" db="EMBL/GenBank/DDBJ databases">
        <authorList>
            <person name="Go L.Y."/>
            <person name="Mitchell J.A."/>
        </authorList>
    </citation>
    <scope>NUCLEOTIDE SEQUENCE</scope>
    <source>
        <tissue evidence="14">Whole organism</tissue>
    </source>
</reference>
<evidence type="ECO:0000313" key="15">
    <source>
        <dbReference type="EMBL" id="SSX34972.1"/>
    </source>
</evidence>
<feature type="compositionally biased region" description="Basic and acidic residues" evidence="12">
    <location>
        <begin position="62"/>
        <end position="71"/>
    </location>
</feature>
<dbReference type="GO" id="GO:0030154">
    <property type="term" value="P:cell differentiation"/>
    <property type="evidence" value="ECO:0007669"/>
    <property type="project" value="UniProtKB-KW"/>
</dbReference>
<evidence type="ECO:0000259" key="13">
    <source>
        <dbReference type="PROSITE" id="PS50118"/>
    </source>
</evidence>
<keyword evidence="10" id="KW-0469">Meiosis</keyword>
<accession>A0A336LD80</accession>
<evidence type="ECO:0000256" key="1">
    <source>
        <dbReference type="ARBA" id="ARBA00004123"/>
    </source>
</evidence>
<keyword evidence="5" id="KW-0963">Cytoplasm</keyword>
<proteinExistence type="inferred from homology"/>